<dbReference type="PANTHER" id="PTHR45586:SF1">
    <property type="entry name" value="LIPOPOLYSACCHARIDE ASSEMBLY PROTEIN B"/>
    <property type="match status" value="1"/>
</dbReference>
<keyword evidence="5" id="KW-1185">Reference proteome</keyword>
<evidence type="ECO:0000256" key="2">
    <source>
        <dbReference type="ARBA" id="ARBA00022803"/>
    </source>
</evidence>
<dbReference type="SUPFAM" id="SSF81901">
    <property type="entry name" value="HCP-like"/>
    <property type="match status" value="1"/>
</dbReference>
<feature type="signal peptide" evidence="3">
    <location>
        <begin position="1"/>
        <end position="27"/>
    </location>
</feature>
<protein>
    <submittedName>
        <fullName evidence="4">Tetratricopeptide repeat protein</fullName>
    </submittedName>
</protein>
<dbReference type="InterPro" id="IPR019734">
    <property type="entry name" value="TPR_rpt"/>
</dbReference>
<dbReference type="Proteomes" id="UP001165383">
    <property type="component" value="Unassembled WGS sequence"/>
</dbReference>
<dbReference type="InterPro" id="IPR011990">
    <property type="entry name" value="TPR-like_helical_dom_sf"/>
</dbReference>
<comment type="caution">
    <text evidence="4">The sequence shown here is derived from an EMBL/GenBank/DDBJ whole genome shotgun (WGS) entry which is preliminary data.</text>
</comment>
<evidence type="ECO:0000256" key="1">
    <source>
        <dbReference type="ARBA" id="ARBA00022737"/>
    </source>
</evidence>
<evidence type="ECO:0000313" key="4">
    <source>
        <dbReference type="EMBL" id="MCL6740248.1"/>
    </source>
</evidence>
<name>A0ABT0S7B6_9SPHN</name>
<dbReference type="Pfam" id="PF13432">
    <property type="entry name" value="TPR_16"/>
    <property type="match status" value="1"/>
</dbReference>
<proteinExistence type="predicted"/>
<reference evidence="4" key="1">
    <citation type="submission" date="2022-05" db="EMBL/GenBank/DDBJ databases">
        <authorList>
            <person name="Jo J.-H."/>
            <person name="Im W.-T."/>
        </authorList>
    </citation>
    <scope>NUCLEOTIDE SEQUENCE</scope>
    <source>
        <strain evidence="4">RB56-2</strain>
    </source>
</reference>
<dbReference type="PANTHER" id="PTHR45586">
    <property type="entry name" value="TPR REPEAT-CONTAINING PROTEIN PA4667"/>
    <property type="match status" value="1"/>
</dbReference>
<accession>A0ABT0S7B6</accession>
<evidence type="ECO:0000313" key="5">
    <source>
        <dbReference type="Proteomes" id="UP001165383"/>
    </source>
</evidence>
<dbReference type="RefSeq" id="WP_249914691.1">
    <property type="nucleotide sequence ID" value="NZ_JAMGBB010000001.1"/>
</dbReference>
<dbReference type="SMART" id="SM00028">
    <property type="entry name" value="TPR"/>
    <property type="match status" value="5"/>
</dbReference>
<evidence type="ECO:0000256" key="3">
    <source>
        <dbReference type="SAM" id="SignalP"/>
    </source>
</evidence>
<dbReference type="Gene3D" id="1.25.40.10">
    <property type="entry name" value="Tetratricopeptide repeat domain"/>
    <property type="match status" value="1"/>
</dbReference>
<dbReference type="EMBL" id="JAMGBB010000001">
    <property type="protein sequence ID" value="MCL6740248.1"/>
    <property type="molecule type" value="Genomic_DNA"/>
</dbReference>
<keyword evidence="1" id="KW-0677">Repeat</keyword>
<feature type="chain" id="PRO_5046506011" evidence="3">
    <location>
        <begin position="28"/>
        <end position="551"/>
    </location>
</feature>
<organism evidence="4 5">
    <name type="scientific">Sphingomonas brevis</name>
    <dbReference type="NCBI Taxonomy" id="2908206"/>
    <lineage>
        <taxon>Bacteria</taxon>
        <taxon>Pseudomonadati</taxon>
        <taxon>Pseudomonadota</taxon>
        <taxon>Alphaproteobacteria</taxon>
        <taxon>Sphingomonadales</taxon>
        <taxon>Sphingomonadaceae</taxon>
        <taxon>Sphingomonas</taxon>
    </lineage>
</organism>
<dbReference type="SUPFAM" id="SSF48452">
    <property type="entry name" value="TPR-like"/>
    <property type="match status" value="1"/>
</dbReference>
<keyword evidence="3" id="KW-0732">Signal</keyword>
<keyword evidence="2" id="KW-0802">TPR repeat</keyword>
<sequence length="551" mass="58363">MEVPITRTCDFFVAVGVLALAAGSAHAAIPLETYVQARAAEMNGDETRSARLFASMAVADPADRTIARRAIATAIQSGQADLAVSLAKGIPGDQLPIDARLMLAADDLRNGKAKRAVASLEKGATSTEVELFAPLVKAWDLTSRGKSDGPAMLASLPSGSPLTPIADEQRAAMLFALGKTDEALPLAQKALLEGGGRNARLRLAFADSLVRQKRQDQALVMLQGDDEALVAARNRIAKGQPLGTAIETPAEGFAEMLMALAVDLGRDQNKALPISLTQVARHASPNSSEATILLALLLDGDDRQDAALSLLQTIPANDLLAGEALDIETRLLGDKGDEAGALRRAQDAAASPYAGPQDYARMANVLGDMDRHAEAAAAYGEAIARSKKGGSDSLWTLYLFRAASLEQAGRWNEAKADLEVAMKLEPENPLLLNFLGYGKLERGEDLDVAEAMIRKASALRPNDASITDSLGWALYKRGRLPEAISTLTRAAAGDPSQSEIHEHLGDALFASGRRIEARFSWQAALITAKDKAKTRLEDKLETGLTPATAAP</sequence>
<dbReference type="InterPro" id="IPR051012">
    <property type="entry name" value="CellSynth/LPSAsmb/PSIAsmb"/>
</dbReference>
<gene>
    <name evidence="4" type="ORF">LZ518_03750</name>
</gene>